<evidence type="ECO:0000313" key="1">
    <source>
        <dbReference type="EMBL" id="KAK0703374.1"/>
    </source>
</evidence>
<protein>
    <submittedName>
        <fullName evidence="1">Uncharacterized protein</fullName>
    </submittedName>
</protein>
<reference evidence="1" key="1">
    <citation type="submission" date="2023-06" db="EMBL/GenBank/DDBJ databases">
        <title>Genome-scale phylogeny and comparative genomics of the fungal order Sordariales.</title>
        <authorList>
            <consortium name="Lawrence Berkeley National Laboratory"/>
            <person name="Hensen N."/>
            <person name="Bonometti L."/>
            <person name="Westerberg I."/>
            <person name="Brannstrom I.O."/>
            <person name="Guillou S."/>
            <person name="Cros-Aarteil S."/>
            <person name="Calhoun S."/>
            <person name="Haridas S."/>
            <person name="Kuo A."/>
            <person name="Mondo S."/>
            <person name="Pangilinan J."/>
            <person name="Riley R."/>
            <person name="LaButti K."/>
            <person name="Andreopoulos B."/>
            <person name="Lipzen A."/>
            <person name="Chen C."/>
            <person name="Yanf M."/>
            <person name="Daum C."/>
            <person name="Ng V."/>
            <person name="Clum A."/>
            <person name="Steindorff A."/>
            <person name="Ohm R."/>
            <person name="Martin F."/>
            <person name="Silar P."/>
            <person name="Natvig D."/>
            <person name="Lalanne C."/>
            <person name="Gautier V."/>
            <person name="Ament-velasquez S.L."/>
            <person name="Kruys A."/>
            <person name="Hutchinson M.I."/>
            <person name="Powell A.J."/>
            <person name="Barry K."/>
            <person name="Miller A.N."/>
            <person name="Grigoriev I.V."/>
            <person name="Debuchy R."/>
            <person name="Gladieux P."/>
            <person name="Thoren M.H."/>
            <person name="Johannesson H."/>
        </authorList>
    </citation>
    <scope>NUCLEOTIDE SEQUENCE</scope>
    <source>
        <strain evidence="1">SMH2392-1A</strain>
    </source>
</reference>
<keyword evidence="2" id="KW-1185">Reference proteome</keyword>
<comment type="caution">
    <text evidence="1">The sequence shown here is derived from an EMBL/GenBank/DDBJ whole genome shotgun (WGS) entry which is preliminary data.</text>
</comment>
<evidence type="ECO:0000313" key="2">
    <source>
        <dbReference type="Proteomes" id="UP001172101"/>
    </source>
</evidence>
<gene>
    <name evidence="1" type="ORF">B0T26DRAFT_756935</name>
</gene>
<dbReference type="EMBL" id="JAUIRO010000008">
    <property type="protein sequence ID" value="KAK0703374.1"/>
    <property type="molecule type" value="Genomic_DNA"/>
</dbReference>
<sequence>MAVDMAIDMAIDMAVDMASADVEDDEPQLRGEVLWFGKDARSLAQPGRAPALW</sequence>
<dbReference type="Proteomes" id="UP001172101">
    <property type="component" value="Unassembled WGS sequence"/>
</dbReference>
<dbReference type="RefSeq" id="XP_060290233.1">
    <property type="nucleotide sequence ID" value="XM_060446183.1"/>
</dbReference>
<proteinExistence type="predicted"/>
<organism evidence="1 2">
    <name type="scientific">Lasiosphaeria miniovina</name>
    <dbReference type="NCBI Taxonomy" id="1954250"/>
    <lineage>
        <taxon>Eukaryota</taxon>
        <taxon>Fungi</taxon>
        <taxon>Dikarya</taxon>
        <taxon>Ascomycota</taxon>
        <taxon>Pezizomycotina</taxon>
        <taxon>Sordariomycetes</taxon>
        <taxon>Sordariomycetidae</taxon>
        <taxon>Sordariales</taxon>
        <taxon>Lasiosphaeriaceae</taxon>
        <taxon>Lasiosphaeria</taxon>
    </lineage>
</organism>
<name>A0AA39ZTS2_9PEZI</name>
<dbReference type="GeneID" id="85329453"/>
<dbReference type="AlphaFoldDB" id="A0AA39ZTS2"/>
<accession>A0AA39ZTS2</accession>